<name>A0ABX1L7D1_9LACO</name>
<organism evidence="2 3">
    <name type="scientific">Levilactobacillus tujiorum</name>
    <dbReference type="NCBI Taxonomy" id="2912243"/>
    <lineage>
        <taxon>Bacteria</taxon>
        <taxon>Bacillati</taxon>
        <taxon>Bacillota</taxon>
        <taxon>Bacilli</taxon>
        <taxon>Lactobacillales</taxon>
        <taxon>Lactobacillaceae</taxon>
        <taxon>Levilactobacillus</taxon>
    </lineage>
</organism>
<sequence length="525" mass="58088">MKLAGQIATVIVATLGMLGGLLITSPSPGKAATVRADDQLVGVKMTNRFVLKGEENRKLNLLRFDGFYMPQSQVTEQLTYGDVYQNYTKYGVLLSYDTFPIGTRKYDMLAIMQVVINQFNGVLTKQEALDQLATMPRPIISLDEGELTPEDLLDQLSVGYYEGPNELPVRPDDHYVRLLDVSVDVQGLAEKFKQPVTFGPPPEFPQGGAFQYEIPEFTAPVYENDGVTQIDYQKPDGSQLAPSRTIRGSTHNPAVTIESPDVAGYIPDQKRVSVDFKQSRVVVTYRPITVVDQSSLVADDHAAINRGASITAATFRAKATDTTGKAIPVTVDASQADAQTPGDYPVLLSAANGQQKAVKLTVLADQGVIAKQQAVYATKTLYLYETPTFTANRRIVKYQRTKRVDRPMFVVTGQAYSKNGVLRYRVREVTSSSRALGRQGYITARSDFVTQVYYQKKVRKIKVINPSGVNAYRRVNLTRKTTHYKRGAQLKVVGIQRHNLTTRFVLANGQFVTANKKLVIALNGN</sequence>
<dbReference type="Gene3D" id="2.60.40.10">
    <property type="entry name" value="Immunoglobulins"/>
    <property type="match status" value="1"/>
</dbReference>
<accession>A0ABX1L7D1</accession>
<dbReference type="Proteomes" id="UP000707477">
    <property type="component" value="Unassembled WGS sequence"/>
</dbReference>
<dbReference type="Pfam" id="PF19087">
    <property type="entry name" value="DUF5776"/>
    <property type="match status" value="1"/>
</dbReference>
<evidence type="ECO:0000313" key="3">
    <source>
        <dbReference type="Proteomes" id="UP000707477"/>
    </source>
</evidence>
<dbReference type="RefSeq" id="WP_168850508.1">
    <property type="nucleotide sequence ID" value="NZ_JAAVSD010000023.1"/>
</dbReference>
<protein>
    <recommendedName>
        <fullName evidence="1">DUF5776 domain-containing protein</fullName>
    </recommendedName>
</protein>
<feature type="domain" description="DUF5776" evidence="1">
    <location>
        <begin position="453"/>
        <end position="519"/>
    </location>
</feature>
<gene>
    <name evidence="2" type="ORF">HEQ44_08290</name>
</gene>
<dbReference type="EMBL" id="JAAVSD010000023">
    <property type="protein sequence ID" value="NLR30184.1"/>
    <property type="molecule type" value="Genomic_DNA"/>
</dbReference>
<reference evidence="2 3" key="1">
    <citation type="submission" date="2020-03" db="EMBL/GenBank/DDBJ databases">
        <authorList>
            <person name="Zhang Z."/>
            <person name="Guo Z."/>
            <person name="Hou Q."/>
            <person name="Shen X."/>
        </authorList>
    </citation>
    <scope>NUCLEOTIDE SEQUENCE [LARGE SCALE GENOMIC DNA]</scope>
    <source>
        <strain evidence="2 3">HBUAS51329</strain>
    </source>
</reference>
<evidence type="ECO:0000313" key="2">
    <source>
        <dbReference type="EMBL" id="NLR30184.1"/>
    </source>
</evidence>
<dbReference type="InterPro" id="IPR013783">
    <property type="entry name" value="Ig-like_fold"/>
</dbReference>
<keyword evidence="3" id="KW-1185">Reference proteome</keyword>
<comment type="caution">
    <text evidence="2">The sequence shown here is derived from an EMBL/GenBank/DDBJ whole genome shotgun (WGS) entry which is preliminary data.</text>
</comment>
<dbReference type="InterPro" id="IPR044081">
    <property type="entry name" value="DUF5776"/>
</dbReference>
<evidence type="ECO:0000259" key="1">
    <source>
        <dbReference type="Pfam" id="PF19087"/>
    </source>
</evidence>
<proteinExistence type="predicted"/>